<dbReference type="GO" id="GO:0006307">
    <property type="term" value="P:DNA alkylation repair"/>
    <property type="evidence" value="ECO:0007669"/>
    <property type="project" value="TreeGrafter"/>
</dbReference>
<dbReference type="Proteomes" id="UP000297643">
    <property type="component" value="Unassembled WGS sequence"/>
</dbReference>
<dbReference type="PANTHER" id="PTHR43003:SF6">
    <property type="entry name" value="DNA GLYCOSYLASE"/>
    <property type="match status" value="1"/>
</dbReference>
<dbReference type="SUPFAM" id="SSF48150">
    <property type="entry name" value="DNA-glycosylase"/>
    <property type="match status" value="1"/>
</dbReference>
<dbReference type="GO" id="GO:0008725">
    <property type="term" value="F:DNA-3-methyladenine glycosylase activity"/>
    <property type="evidence" value="ECO:0007669"/>
    <property type="project" value="TreeGrafter"/>
</dbReference>
<dbReference type="Gene3D" id="1.10.340.30">
    <property type="entry name" value="Hypothetical protein, domain 2"/>
    <property type="match status" value="1"/>
</dbReference>
<dbReference type="PANTHER" id="PTHR43003">
    <property type="entry name" value="DNA-3-METHYLADENINE GLYCOSYLASE"/>
    <property type="match status" value="1"/>
</dbReference>
<gene>
    <name evidence="3" type="ORF">E3O32_03535</name>
</gene>
<evidence type="ECO:0000256" key="2">
    <source>
        <dbReference type="ARBA" id="ARBA00023204"/>
    </source>
</evidence>
<dbReference type="GO" id="GO:0032131">
    <property type="term" value="F:alkylated DNA binding"/>
    <property type="evidence" value="ECO:0007669"/>
    <property type="project" value="TreeGrafter"/>
</dbReference>
<dbReference type="AlphaFoldDB" id="A0A4R8WFY9"/>
<protein>
    <submittedName>
        <fullName evidence="3">DNA-3-methyladenine glycosylase 2 family protein</fullName>
    </submittedName>
</protein>
<evidence type="ECO:0000313" key="4">
    <source>
        <dbReference type="Proteomes" id="UP000297643"/>
    </source>
</evidence>
<proteinExistence type="predicted"/>
<comment type="caution">
    <text evidence="3">The sequence shown here is derived from an EMBL/GenBank/DDBJ whole genome shotgun (WGS) entry which is preliminary data.</text>
</comment>
<dbReference type="InterPro" id="IPR011257">
    <property type="entry name" value="DNA_glycosylase"/>
</dbReference>
<dbReference type="EMBL" id="SOFM01000009">
    <property type="protein sequence ID" value="TFC06864.1"/>
    <property type="molecule type" value="Genomic_DNA"/>
</dbReference>
<dbReference type="InterPro" id="IPR051912">
    <property type="entry name" value="Alkylbase_DNA_Glycosylase/TA"/>
</dbReference>
<sequence>MSPDAASTWHPGHPTDVALTLAHLRRGRADPTYQVAADGSLWRTTLTVDGPASLRFAQSDLHTITCQAWGAGARAAIDAAPAMVGRDDDPAGFCPAHPVLDGAHRRHPGLRIPKTGRVMEALIPAILEQRVIAVQATASWRRLVHAYGTPAPGPTPGPMMVVPTLRAWQLIPSWEWHKAGVDPQRSRTVMAVLAVARQLERCVELSPEEAASRLRSVPGVGVWTAAEVAQRALGDADALSVGDYHLAGFIGHALFDVEFDDRQLVAAMEQWRPHRFRVVRLLENSGVAGKPRRGPRMPFVDHRAH</sequence>
<accession>A0A4R8WFY9</accession>
<keyword evidence="2" id="KW-0234">DNA repair</keyword>
<organism evidence="3 4">
    <name type="scientific">Cryobacterium mannosilyticum</name>
    <dbReference type="NCBI Taxonomy" id="1259190"/>
    <lineage>
        <taxon>Bacteria</taxon>
        <taxon>Bacillati</taxon>
        <taxon>Actinomycetota</taxon>
        <taxon>Actinomycetes</taxon>
        <taxon>Micrococcales</taxon>
        <taxon>Microbacteriaceae</taxon>
        <taxon>Cryobacterium</taxon>
    </lineage>
</organism>
<reference evidence="3 4" key="1">
    <citation type="submission" date="2019-03" db="EMBL/GenBank/DDBJ databases">
        <title>Genomics of glacier-inhabiting Cryobacterium strains.</title>
        <authorList>
            <person name="Liu Q."/>
            <person name="Xin Y.-H."/>
        </authorList>
    </citation>
    <scope>NUCLEOTIDE SEQUENCE [LARGE SCALE GENOMIC DNA]</scope>
    <source>
        <strain evidence="3 4">RHLT2-21</strain>
    </source>
</reference>
<dbReference type="GO" id="GO:0005737">
    <property type="term" value="C:cytoplasm"/>
    <property type="evidence" value="ECO:0007669"/>
    <property type="project" value="TreeGrafter"/>
</dbReference>
<name>A0A4R8WFY9_9MICO</name>
<dbReference type="GO" id="GO:0032993">
    <property type="term" value="C:protein-DNA complex"/>
    <property type="evidence" value="ECO:0007669"/>
    <property type="project" value="TreeGrafter"/>
</dbReference>
<keyword evidence="4" id="KW-1185">Reference proteome</keyword>
<keyword evidence="1" id="KW-0227">DNA damage</keyword>
<dbReference type="GO" id="GO:0006285">
    <property type="term" value="P:base-excision repair, AP site formation"/>
    <property type="evidence" value="ECO:0007669"/>
    <property type="project" value="TreeGrafter"/>
</dbReference>
<evidence type="ECO:0000313" key="3">
    <source>
        <dbReference type="EMBL" id="TFC06864.1"/>
    </source>
</evidence>
<evidence type="ECO:0000256" key="1">
    <source>
        <dbReference type="ARBA" id="ARBA00022763"/>
    </source>
</evidence>
<dbReference type="GO" id="GO:0043916">
    <property type="term" value="F:DNA-7-methylguanine glycosylase activity"/>
    <property type="evidence" value="ECO:0007669"/>
    <property type="project" value="TreeGrafter"/>
</dbReference>